<evidence type="ECO:0000313" key="4">
    <source>
        <dbReference type="Proteomes" id="UP000473014"/>
    </source>
</evidence>
<dbReference type="SUPFAM" id="SSF55797">
    <property type="entry name" value="PR-1-like"/>
    <property type="match status" value="1"/>
</dbReference>
<dbReference type="CDD" id="cd05379">
    <property type="entry name" value="CAP_bacterial"/>
    <property type="match status" value="1"/>
</dbReference>
<dbReference type="Proteomes" id="UP000473014">
    <property type="component" value="Unassembled WGS sequence"/>
</dbReference>
<dbReference type="PANTHER" id="PTHR31157">
    <property type="entry name" value="SCP DOMAIN-CONTAINING PROTEIN"/>
    <property type="match status" value="1"/>
</dbReference>
<proteinExistence type="predicted"/>
<dbReference type="EMBL" id="WIXO01000002">
    <property type="protein sequence ID" value="MTE22593.1"/>
    <property type="molecule type" value="Genomic_DNA"/>
</dbReference>
<feature type="domain" description="SCP" evidence="2">
    <location>
        <begin position="82"/>
        <end position="196"/>
    </location>
</feature>
<dbReference type="Pfam" id="PF00188">
    <property type="entry name" value="CAP"/>
    <property type="match status" value="1"/>
</dbReference>
<dbReference type="OrthoDB" id="68195at2"/>
<sequence length="201" mass="21449">MRRERSKKPSECGLAVLLGRSLARGAAAAVVVAASAVSADADTGEHRIVSAGSEASRVQLVSRGHVAVSAVPAVTGVRGEVVRLVNDLRTEAGCRPLASHRVLDEAAQDHSEFMEKNNALSHHGPGRASLRERLMEAGYAWRQAGETLAHGHPDASSVVDAWMDSTPHRRIILDCGYRDVGVGLAHGRGETWWTQIVGTPR</sequence>
<protein>
    <recommendedName>
        <fullName evidence="2">SCP domain-containing protein</fullName>
    </recommendedName>
</protein>
<evidence type="ECO:0000259" key="2">
    <source>
        <dbReference type="Pfam" id="PF00188"/>
    </source>
</evidence>
<evidence type="ECO:0000313" key="3">
    <source>
        <dbReference type="EMBL" id="MTE22593.1"/>
    </source>
</evidence>
<dbReference type="Gene3D" id="3.40.33.10">
    <property type="entry name" value="CAP"/>
    <property type="match status" value="1"/>
</dbReference>
<dbReference type="InterPro" id="IPR035940">
    <property type="entry name" value="CAP_sf"/>
</dbReference>
<dbReference type="AlphaFoldDB" id="A0A6G2BKK4"/>
<accession>A0A6G2BKK4</accession>
<keyword evidence="4" id="KW-1185">Reference proteome</keyword>
<organism evidence="3 4">
    <name type="scientific">Streptomyces taklimakanensis</name>
    <dbReference type="NCBI Taxonomy" id="2569853"/>
    <lineage>
        <taxon>Bacteria</taxon>
        <taxon>Bacillati</taxon>
        <taxon>Actinomycetota</taxon>
        <taxon>Actinomycetes</taxon>
        <taxon>Kitasatosporales</taxon>
        <taxon>Streptomycetaceae</taxon>
        <taxon>Streptomyces</taxon>
    </lineage>
</organism>
<feature type="signal peptide" evidence="1">
    <location>
        <begin position="1"/>
        <end position="28"/>
    </location>
</feature>
<name>A0A6G2BKK4_9ACTN</name>
<reference evidence="3 4" key="1">
    <citation type="submission" date="2019-11" db="EMBL/GenBank/DDBJ databases">
        <authorList>
            <person name="Yuan L."/>
        </authorList>
    </citation>
    <scope>NUCLEOTIDE SEQUENCE [LARGE SCALE GENOMIC DNA]</scope>
    <source>
        <strain evidence="3 4">TRM43335</strain>
    </source>
</reference>
<gene>
    <name evidence="3" type="ORF">F0L17_26560</name>
</gene>
<comment type="caution">
    <text evidence="3">The sequence shown here is derived from an EMBL/GenBank/DDBJ whole genome shotgun (WGS) entry which is preliminary data.</text>
</comment>
<evidence type="ECO:0000256" key="1">
    <source>
        <dbReference type="SAM" id="SignalP"/>
    </source>
</evidence>
<dbReference type="InterPro" id="IPR014044">
    <property type="entry name" value="CAP_dom"/>
</dbReference>
<keyword evidence="1" id="KW-0732">Signal</keyword>
<dbReference type="PANTHER" id="PTHR31157:SF1">
    <property type="entry name" value="SCP DOMAIN-CONTAINING PROTEIN"/>
    <property type="match status" value="1"/>
</dbReference>
<feature type="chain" id="PRO_5038381616" description="SCP domain-containing protein" evidence="1">
    <location>
        <begin position="29"/>
        <end position="201"/>
    </location>
</feature>
<dbReference type="RefSeq" id="WP_155074298.1">
    <property type="nucleotide sequence ID" value="NZ_WIXO01000002.1"/>
</dbReference>